<dbReference type="GO" id="GO:0005829">
    <property type="term" value="C:cytosol"/>
    <property type="evidence" value="ECO:0007669"/>
    <property type="project" value="TreeGrafter"/>
</dbReference>
<dbReference type="HOGENOM" id="CLU_061989_0_0_6"/>
<protein>
    <recommendedName>
        <fullName evidence="1">UPF0246 protein LFA_1290</fullName>
    </recommendedName>
</protein>
<dbReference type="OrthoDB" id="9777133at2"/>
<dbReference type="NCBIfam" id="NF002542">
    <property type="entry name" value="PRK02101.1-3"/>
    <property type="match status" value="1"/>
</dbReference>
<dbReference type="Proteomes" id="UP000032430">
    <property type="component" value="Chromosome I"/>
</dbReference>
<dbReference type="RefSeq" id="WP_045095338.1">
    <property type="nucleotide sequence ID" value="NZ_LN614827.1"/>
</dbReference>
<dbReference type="EMBL" id="LN614827">
    <property type="protein sequence ID" value="CEG56715.1"/>
    <property type="molecule type" value="Genomic_DNA"/>
</dbReference>
<accession>A0A098G5F0</accession>
<reference evidence="3" key="1">
    <citation type="submission" date="2014-09" db="EMBL/GenBank/DDBJ databases">
        <authorList>
            <person name="Gomez-Valero L."/>
        </authorList>
    </citation>
    <scope>NUCLEOTIDE SEQUENCE [LARGE SCALE GENOMIC DNA]</scope>
    <source>
        <strain evidence="3">ATCC700992</strain>
    </source>
</reference>
<dbReference type="InterPro" id="IPR005583">
    <property type="entry name" value="YaaA"/>
</dbReference>
<keyword evidence="3" id="KW-1185">Reference proteome</keyword>
<dbReference type="AlphaFoldDB" id="A0A098G5F0"/>
<dbReference type="GO" id="GO:0033194">
    <property type="term" value="P:response to hydroperoxide"/>
    <property type="evidence" value="ECO:0007669"/>
    <property type="project" value="TreeGrafter"/>
</dbReference>
<organism evidence="2 3">
    <name type="scientific">Legionella fallonii LLAP-10</name>
    <dbReference type="NCBI Taxonomy" id="1212491"/>
    <lineage>
        <taxon>Bacteria</taxon>
        <taxon>Pseudomonadati</taxon>
        <taxon>Pseudomonadota</taxon>
        <taxon>Gammaproteobacteria</taxon>
        <taxon>Legionellales</taxon>
        <taxon>Legionellaceae</taxon>
        <taxon>Legionella</taxon>
    </lineage>
</organism>
<comment type="similarity">
    <text evidence="1">Belongs to the UPF0246 family.</text>
</comment>
<dbReference type="Pfam" id="PF03883">
    <property type="entry name" value="H2O2_YaaD"/>
    <property type="match status" value="1"/>
</dbReference>
<name>A0A098G5F0_9GAMM</name>
<evidence type="ECO:0000313" key="2">
    <source>
        <dbReference type="EMBL" id="CEG56715.1"/>
    </source>
</evidence>
<dbReference type="HAMAP" id="MF_00652">
    <property type="entry name" value="UPF0246"/>
    <property type="match status" value="1"/>
</dbReference>
<sequence length="256" mass="29458">MLTLLSPAKKLLTNFQPYSSDVSHPLLIKKTIKLAKIMKSKSAEQIADLMNLSKELANLNYDRYQQFSMKENDDTHSYPALLLFQGDVYQGLQAASWTSGDIEYAQSHLGILSGLYGFLKPLDMIQPYRLEMGVRLTNPYGNSLYAFWSEPVTKLLNQQLELHDNPLLINLASTEYFKVVDLKKIKYPVITINFYERKNNEIKMIGILAKKARGVMAKFIMQNRIDNLEQLKEFNELDYQLSIESSTDNQLNFIRG</sequence>
<evidence type="ECO:0000313" key="3">
    <source>
        <dbReference type="Proteomes" id="UP000032430"/>
    </source>
</evidence>
<dbReference type="STRING" id="1212491.LFA_1290"/>
<proteinExistence type="inferred from homology"/>
<gene>
    <name evidence="2" type="ORF">LFA_1290</name>
</gene>
<dbReference type="KEGG" id="lfa:LFA_1290"/>
<dbReference type="PANTHER" id="PTHR30283">
    <property type="entry name" value="PEROXIDE STRESS RESPONSE PROTEIN YAAA"/>
    <property type="match status" value="1"/>
</dbReference>
<dbReference type="PANTHER" id="PTHR30283:SF4">
    <property type="entry name" value="PEROXIDE STRESS RESISTANCE PROTEIN YAAA"/>
    <property type="match status" value="1"/>
</dbReference>
<evidence type="ECO:0000256" key="1">
    <source>
        <dbReference type="HAMAP-Rule" id="MF_00652"/>
    </source>
</evidence>